<sequence>MKIIVAMLQLAFTVITVNATTDVPNFELSPDLSSHLGQFALVPLDEVRHAISGDFDCETSDLDVFIEESFDSLVQQEQEVLDFLLDVYRVDLWPVLALIFFEVSPDGNQNFYPDKQQSKKLVKDFRGLKKFWDFVAVSVLEDVKRTFEAYPNVAQHPLLSLNAFAWNRDSGLPGVTGDGIAIGDGILQYYEWAGLGSGPSYALFHEFGHHIEFSLGIFPGDRTPESSRHSELLADYLAAYYAIHARGATFRQDRVEETVTAAFNGGDCSFTSSNHHGTPNQRAKTVQFAASLIDSAPNQGHILSAEEVVTAFEHDVGEILPPRN</sequence>
<protein>
    <submittedName>
        <fullName evidence="2">Uncharacterized protein</fullName>
    </submittedName>
</protein>
<evidence type="ECO:0000313" key="3">
    <source>
        <dbReference type="Proteomes" id="UP001153069"/>
    </source>
</evidence>
<feature type="signal peptide" evidence="1">
    <location>
        <begin position="1"/>
        <end position="19"/>
    </location>
</feature>
<reference evidence="2" key="1">
    <citation type="submission" date="2020-06" db="EMBL/GenBank/DDBJ databases">
        <authorList>
            <consortium name="Plant Systems Biology data submission"/>
        </authorList>
    </citation>
    <scope>NUCLEOTIDE SEQUENCE</scope>
    <source>
        <strain evidence="2">D6</strain>
    </source>
</reference>
<organism evidence="2 3">
    <name type="scientific">Seminavis robusta</name>
    <dbReference type="NCBI Taxonomy" id="568900"/>
    <lineage>
        <taxon>Eukaryota</taxon>
        <taxon>Sar</taxon>
        <taxon>Stramenopiles</taxon>
        <taxon>Ochrophyta</taxon>
        <taxon>Bacillariophyta</taxon>
        <taxon>Bacillariophyceae</taxon>
        <taxon>Bacillariophycidae</taxon>
        <taxon>Naviculales</taxon>
        <taxon>Naviculaceae</taxon>
        <taxon>Seminavis</taxon>
    </lineage>
</organism>
<dbReference type="AlphaFoldDB" id="A0A9N8E009"/>
<dbReference type="EMBL" id="CAICTM010000488">
    <property type="protein sequence ID" value="CAB9511539.1"/>
    <property type="molecule type" value="Genomic_DNA"/>
</dbReference>
<comment type="caution">
    <text evidence="2">The sequence shown here is derived from an EMBL/GenBank/DDBJ whole genome shotgun (WGS) entry which is preliminary data.</text>
</comment>
<accession>A0A9N8E009</accession>
<feature type="chain" id="PRO_5040447927" evidence="1">
    <location>
        <begin position="20"/>
        <end position="324"/>
    </location>
</feature>
<gene>
    <name evidence="2" type="ORF">SEMRO_489_G153380.1</name>
</gene>
<keyword evidence="3" id="KW-1185">Reference proteome</keyword>
<dbReference type="Proteomes" id="UP001153069">
    <property type="component" value="Unassembled WGS sequence"/>
</dbReference>
<proteinExistence type="predicted"/>
<evidence type="ECO:0000256" key="1">
    <source>
        <dbReference type="SAM" id="SignalP"/>
    </source>
</evidence>
<name>A0A9N8E009_9STRA</name>
<keyword evidence="1" id="KW-0732">Signal</keyword>
<evidence type="ECO:0000313" key="2">
    <source>
        <dbReference type="EMBL" id="CAB9511539.1"/>
    </source>
</evidence>